<organism evidence="2 3">
    <name type="scientific">Telmatospirillum siberiense</name>
    <dbReference type="NCBI Taxonomy" id="382514"/>
    <lineage>
        <taxon>Bacteria</taxon>
        <taxon>Pseudomonadati</taxon>
        <taxon>Pseudomonadota</taxon>
        <taxon>Alphaproteobacteria</taxon>
        <taxon>Rhodospirillales</taxon>
        <taxon>Rhodospirillaceae</taxon>
        <taxon>Telmatospirillum</taxon>
    </lineage>
</organism>
<name>A0A2N3PRC6_9PROT</name>
<keyword evidence="3" id="KW-1185">Reference proteome</keyword>
<dbReference type="NCBIfam" id="TIGR02780">
    <property type="entry name" value="TrbJ_Ti"/>
    <property type="match status" value="1"/>
</dbReference>
<sequence length="261" mass="27543">MKRTMSGCRPCPLGAFRPRTPVIISVVAMLVASPVALPPAALAQWAVFDAANFSQNVLTAARELQQINNEIQSLTNEAQMLVNQAKNLESLPTSTLSQLESSVQRTQGLIAQAQNIAYDVQQVETAFSGSYGSASLSSSNATLVANAQSRWQTSVGAFEDSLKTQAGVVGNIDSNTNAMSTLVTSSQSSAGALQAAQAGNQILALQSQQLSDLTALLAAKARADALEQARNASTESQGQVQYQQFSTRSGYVPHDVTMFGE</sequence>
<evidence type="ECO:0000313" key="2">
    <source>
        <dbReference type="EMBL" id="PKU22955.1"/>
    </source>
</evidence>
<dbReference type="Proteomes" id="UP000233293">
    <property type="component" value="Unassembled WGS sequence"/>
</dbReference>
<dbReference type="AlphaFoldDB" id="A0A2N3PRC6"/>
<reference evidence="3" key="1">
    <citation type="submission" date="2017-12" db="EMBL/GenBank/DDBJ databases">
        <title>Draft genome sequence of Telmatospirillum siberiense 26-4b1T, an acidotolerant peatland alphaproteobacterium potentially involved in sulfur cycling.</title>
        <authorList>
            <person name="Hausmann B."/>
            <person name="Pjevac P."/>
            <person name="Schreck K."/>
            <person name="Herbold C.W."/>
            <person name="Daims H."/>
            <person name="Wagner M."/>
            <person name="Pester M."/>
            <person name="Loy A."/>
        </authorList>
    </citation>
    <scope>NUCLEOTIDE SEQUENCE [LARGE SCALE GENOMIC DNA]</scope>
    <source>
        <strain evidence="3">26-4b1</strain>
    </source>
</reference>
<keyword evidence="1" id="KW-0175">Coiled coil</keyword>
<feature type="coiled-coil region" evidence="1">
    <location>
        <begin position="50"/>
        <end position="116"/>
    </location>
</feature>
<dbReference type="OrthoDB" id="9807335at2"/>
<accession>A0A2N3PRC6</accession>
<dbReference type="RefSeq" id="WP_101252229.1">
    <property type="nucleotide sequence ID" value="NZ_PIUM01000025.1"/>
</dbReference>
<gene>
    <name evidence="2" type="primary">trbJ</name>
    <name evidence="2" type="ORF">CWS72_19065</name>
</gene>
<proteinExistence type="predicted"/>
<comment type="caution">
    <text evidence="2">The sequence shown here is derived from an EMBL/GenBank/DDBJ whole genome shotgun (WGS) entry which is preliminary data.</text>
</comment>
<evidence type="ECO:0000313" key="3">
    <source>
        <dbReference type="Proteomes" id="UP000233293"/>
    </source>
</evidence>
<dbReference type="NCBIfam" id="NF010448">
    <property type="entry name" value="PRK13874.1"/>
    <property type="match status" value="1"/>
</dbReference>
<dbReference type="InterPro" id="IPR014147">
    <property type="entry name" value="T4SS_TrbJ"/>
</dbReference>
<evidence type="ECO:0000256" key="1">
    <source>
        <dbReference type="SAM" id="Coils"/>
    </source>
</evidence>
<protein>
    <submittedName>
        <fullName evidence="2">P-type conjugative transfer protein TrbJ</fullName>
    </submittedName>
</protein>
<dbReference type="EMBL" id="PIUM01000025">
    <property type="protein sequence ID" value="PKU22955.1"/>
    <property type="molecule type" value="Genomic_DNA"/>
</dbReference>